<feature type="non-terminal residue" evidence="1">
    <location>
        <position position="53"/>
    </location>
</feature>
<accession>K5VE38</accession>
<dbReference type="AlphaFoldDB" id="K5VE38"/>
<dbReference type="KEGG" id="pco:PHACADRAFT_58979"/>
<sequence>SKTYVRKSDYQYQKDFGGFNNFMHSYGLKTWDHDDIQEGKAIIEAFREQDQKD</sequence>
<protein>
    <submittedName>
        <fullName evidence="1">Uncharacterized protein</fullName>
    </submittedName>
</protein>
<evidence type="ECO:0000313" key="1">
    <source>
        <dbReference type="EMBL" id="EKM61261.1"/>
    </source>
</evidence>
<dbReference type="InParanoid" id="K5VE38"/>
<name>K5VE38_PHACS</name>
<dbReference type="HOGENOM" id="CLU_199920_0_0_1"/>
<reference evidence="1 2" key="1">
    <citation type="journal article" date="2012" name="BMC Genomics">
        <title>Comparative genomics of the white-rot fungi, Phanerochaete carnosa and P. chrysosporium, to elucidate the genetic basis of the distinct wood types they colonize.</title>
        <authorList>
            <person name="Suzuki H."/>
            <person name="MacDonald J."/>
            <person name="Syed K."/>
            <person name="Salamov A."/>
            <person name="Hori C."/>
            <person name="Aerts A."/>
            <person name="Henrissat B."/>
            <person name="Wiebenga A."/>
            <person name="vanKuyk P.A."/>
            <person name="Barry K."/>
            <person name="Lindquist E."/>
            <person name="LaButti K."/>
            <person name="Lapidus A."/>
            <person name="Lucas S."/>
            <person name="Coutinho P."/>
            <person name="Gong Y."/>
            <person name="Samejima M."/>
            <person name="Mahadevan R."/>
            <person name="Abou-Zaid M."/>
            <person name="de Vries R.P."/>
            <person name="Igarashi K."/>
            <person name="Yadav J.S."/>
            <person name="Grigoriev I.V."/>
            <person name="Master E.R."/>
        </authorList>
    </citation>
    <scope>NUCLEOTIDE SEQUENCE [LARGE SCALE GENOMIC DNA]</scope>
    <source>
        <strain evidence="1 2">HHB-10118-sp</strain>
    </source>
</reference>
<feature type="non-terminal residue" evidence="1">
    <location>
        <position position="1"/>
    </location>
</feature>
<dbReference type="OrthoDB" id="4232400at2759"/>
<organism evidence="1 2">
    <name type="scientific">Phanerochaete carnosa (strain HHB-10118-sp)</name>
    <name type="common">White-rot fungus</name>
    <name type="synonym">Peniophora carnosa</name>
    <dbReference type="NCBI Taxonomy" id="650164"/>
    <lineage>
        <taxon>Eukaryota</taxon>
        <taxon>Fungi</taxon>
        <taxon>Dikarya</taxon>
        <taxon>Basidiomycota</taxon>
        <taxon>Agaricomycotina</taxon>
        <taxon>Agaricomycetes</taxon>
        <taxon>Polyporales</taxon>
        <taxon>Phanerochaetaceae</taxon>
        <taxon>Phanerochaete</taxon>
    </lineage>
</organism>
<proteinExistence type="predicted"/>
<dbReference type="Proteomes" id="UP000008370">
    <property type="component" value="Unassembled WGS sequence"/>
</dbReference>
<evidence type="ECO:0000313" key="2">
    <source>
        <dbReference type="Proteomes" id="UP000008370"/>
    </source>
</evidence>
<dbReference type="EMBL" id="JH930468">
    <property type="protein sequence ID" value="EKM61261.1"/>
    <property type="molecule type" value="Genomic_DNA"/>
</dbReference>
<dbReference type="GeneID" id="18920121"/>
<keyword evidence="2" id="KW-1185">Reference proteome</keyword>
<dbReference type="RefSeq" id="XP_007389637.1">
    <property type="nucleotide sequence ID" value="XM_007389575.1"/>
</dbReference>
<gene>
    <name evidence="1" type="ORF">PHACADRAFT_58979</name>
</gene>